<evidence type="ECO:0000313" key="2">
    <source>
        <dbReference type="EMBL" id="GCC43618.1"/>
    </source>
</evidence>
<accession>A0A401TLZ6</accession>
<dbReference type="AlphaFoldDB" id="A0A401TLZ6"/>
<sequence length="315" mass="32346">TWSYRLTSGGWAPANPGGSSLGPARAEGDTEEAGPLLEAARERPAGSRGRRRRRRRGTGLRHNRSSAAIFSPEREGTSPLKAPPLPAERRRSGPIRGRRSTVRPIGRGDAAHVGEGAGAALKAPVIPQTCGPTDITPMTNNVNVCVGGGGEVERHSLGWEAQGVESQLPTHPHQLRVSQKQADGKIWQGAGCPNAGHLAPLARLIAHAPTGPIGNAPCGNGAGTGTGTGTEGISSLSQTEGRIEDLSGRSRGGTSIGRSGGGKSIGRSGEGTSIACVKAAHSYGGCPELRLTDWSAHAGETVEKAHCRLHTSSPG</sequence>
<keyword evidence="3" id="KW-1185">Reference proteome</keyword>
<feature type="compositionally biased region" description="Gly residues" evidence="1">
    <location>
        <begin position="220"/>
        <end position="230"/>
    </location>
</feature>
<feature type="region of interest" description="Disordered" evidence="1">
    <location>
        <begin position="1"/>
        <end position="110"/>
    </location>
</feature>
<feature type="non-terminal residue" evidence="2">
    <location>
        <position position="1"/>
    </location>
</feature>
<comment type="caution">
    <text evidence="2">The sequence shown here is derived from an EMBL/GenBank/DDBJ whole genome shotgun (WGS) entry which is preliminary data.</text>
</comment>
<proteinExistence type="predicted"/>
<dbReference type="EMBL" id="BEZZ01118862">
    <property type="protein sequence ID" value="GCC43618.1"/>
    <property type="molecule type" value="Genomic_DNA"/>
</dbReference>
<name>A0A401TLZ6_CHIPU</name>
<dbReference type="Proteomes" id="UP000287033">
    <property type="component" value="Unassembled WGS sequence"/>
</dbReference>
<reference evidence="2 3" key="1">
    <citation type="journal article" date="2018" name="Nat. Ecol. Evol.">
        <title>Shark genomes provide insights into elasmobranch evolution and the origin of vertebrates.</title>
        <authorList>
            <person name="Hara Y"/>
            <person name="Yamaguchi K"/>
            <person name="Onimaru K"/>
            <person name="Kadota M"/>
            <person name="Koyanagi M"/>
            <person name="Keeley SD"/>
            <person name="Tatsumi K"/>
            <person name="Tanaka K"/>
            <person name="Motone F"/>
            <person name="Kageyama Y"/>
            <person name="Nozu R"/>
            <person name="Adachi N"/>
            <person name="Nishimura O"/>
            <person name="Nakagawa R"/>
            <person name="Tanegashima C"/>
            <person name="Kiyatake I"/>
            <person name="Matsumoto R"/>
            <person name="Murakumo K"/>
            <person name="Nishida K"/>
            <person name="Terakita A"/>
            <person name="Kuratani S"/>
            <person name="Sato K"/>
            <person name="Hyodo S Kuraku.S."/>
        </authorList>
    </citation>
    <scope>NUCLEOTIDE SEQUENCE [LARGE SCALE GENOMIC DNA]</scope>
</reference>
<feature type="compositionally biased region" description="Basic residues" evidence="1">
    <location>
        <begin position="92"/>
        <end position="101"/>
    </location>
</feature>
<feature type="compositionally biased region" description="Basic residues" evidence="1">
    <location>
        <begin position="48"/>
        <end position="64"/>
    </location>
</feature>
<evidence type="ECO:0000256" key="1">
    <source>
        <dbReference type="SAM" id="MobiDB-lite"/>
    </source>
</evidence>
<gene>
    <name evidence="2" type="ORF">chiPu_0027963</name>
</gene>
<organism evidence="2 3">
    <name type="scientific">Chiloscyllium punctatum</name>
    <name type="common">Brownbanded bambooshark</name>
    <name type="synonym">Hemiscyllium punctatum</name>
    <dbReference type="NCBI Taxonomy" id="137246"/>
    <lineage>
        <taxon>Eukaryota</taxon>
        <taxon>Metazoa</taxon>
        <taxon>Chordata</taxon>
        <taxon>Craniata</taxon>
        <taxon>Vertebrata</taxon>
        <taxon>Chondrichthyes</taxon>
        <taxon>Elasmobranchii</taxon>
        <taxon>Galeomorphii</taxon>
        <taxon>Galeoidea</taxon>
        <taxon>Orectolobiformes</taxon>
        <taxon>Hemiscylliidae</taxon>
        <taxon>Chiloscyllium</taxon>
    </lineage>
</organism>
<feature type="region of interest" description="Disordered" evidence="1">
    <location>
        <begin position="216"/>
        <end position="268"/>
    </location>
</feature>
<evidence type="ECO:0000313" key="3">
    <source>
        <dbReference type="Proteomes" id="UP000287033"/>
    </source>
</evidence>
<protein>
    <submittedName>
        <fullName evidence="2">Uncharacterized protein</fullName>
    </submittedName>
</protein>
<feature type="compositionally biased region" description="Gly residues" evidence="1">
    <location>
        <begin position="250"/>
        <end position="264"/>
    </location>
</feature>